<organism evidence="1 2">
    <name type="scientific">Diplogelasinospora grovesii</name>
    <dbReference type="NCBI Taxonomy" id="303347"/>
    <lineage>
        <taxon>Eukaryota</taxon>
        <taxon>Fungi</taxon>
        <taxon>Dikarya</taxon>
        <taxon>Ascomycota</taxon>
        <taxon>Pezizomycotina</taxon>
        <taxon>Sordariomycetes</taxon>
        <taxon>Sordariomycetidae</taxon>
        <taxon>Sordariales</taxon>
        <taxon>Diplogelasinosporaceae</taxon>
        <taxon>Diplogelasinospora</taxon>
    </lineage>
</organism>
<evidence type="ECO:0000313" key="2">
    <source>
        <dbReference type="Proteomes" id="UP001303473"/>
    </source>
</evidence>
<dbReference type="EMBL" id="MU853769">
    <property type="protein sequence ID" value="KAK3942944.1"/>
    <property type="molecule type" value="Genomic_DNA"/>
</dbReference>
<gene>
    <name evidence="1" type="ORF">QBC46DRAFT_405735</name>
</gene>
<sequence length="204" mass="23211">MSARKIYVAGVAIFDFDEDPHSWQWKILLVQLAEPHKFAGTWQLPCARLEYDPKGKSPVEVVLDTLAKARIVGSTGDDWIDSVHNQEVKVEEVKGPGTPLKWSESAAQDFKCLDEPEYVLYEQRNFVVNVPRGLGPGEQNIKLEAGGAFAAIKWVTEYEFKNEVRAGNLHTGPEIERMIIDAFECREKIEAKVERRQREERGIE</sequence>
<reference evidence="2" key="1">
    <citation type="journal article" date="2023" name="Mol. Phylogenet. Evol.">
        <title>Genome-scale phylogeny and comparative genomics of the fungal order Sordariales.</title>
        <authorList>
            <person name="Hensen N."/>
            <person name="Bonometti L."/>
            <person name="Westerberg I."/>
            <person name="Brannstrom I.O."/>
            <person name="Guillou S."/>
            <person name="Cros-Aarteil S."/>
            <person name="Calhoun S."/>
            <person name="Haridas S."/>
            <person name="Kuo A."/>
            <person name="Mondo S."/>
            <person name="Pangilinan J."/>
            <person name="Riley R."/>
            <person name="LaButti K."/>
            <person name="Andreopoulos B."/>
            <person name="Lipzen A."/>
            <person name="Chen C."/>
            <person name="Yan M."/>
            <person name="Daum C."/>
            <person name="Ng V."/>
            <person name="Clum A."/>
            <person name="Steindorff A."/>
            <person name="Ohm R.A."/>
            <person name="Martin F."/>
            <person name="Silar P."/>
            <person name="Natvig D.O."/>
            <person name="Lalanne C."/>
            <person name="Gautier V."/>
            <person name="Ament-Velasquez S.L."/>
            <person name="Kruys A."/>
            <person name="Hutchinson M.I."/>
            <person name="Powell A.J."/>
            <person name="Barry K."/>
            <person name="Miller A.N."/>
            <person name="Grigoriev I.V."/>
            <person name="Debuchy R."/>
            <person name="Gladieux P."/>
            <person name="Hiltunen Thoren M."/>
            <person name="Johannesson H."/>
        </authorList>
    </citation>
    <scope>NUCLEOTIDE SEQUENCE [LARGE SCALE GENOMIC DNA]</scope>
    <source>
        <strain evidence="2">CBS 340.73</strain>
    </source>
</reference>
<evidence type="ECO:0000313" key="1">
    <source>
        <dbReference type="EMBL" id="KAK3942944.1"/>
    </source>
</evidence>
<name>A0AAN6NDA5_9PEZI</name>
<keyword evidence="2" id="KW-1185">Reference proteome</keyword>
<protein>
    <submittedName>
        <fullName evidence="1">Uncharacterized protein</fullName>
    </submittedName>
</protein>
<accession>A0AAN6NDA5</accession>
<dbReference type="AlphaFoldDB" id="A0AAN6NDA5"/>
<dbReference type="Proteomes" id="UP001303473">
    <property type="component" value="Unassembled WGS sequence"/>
</dbReference>
<comment type="caution">
    <text evidence="1">The sequence shown here is derived from an EMBL/GenBank/DDBJ whole genome shotgun (WGS) entry which is preliminary data.</text>
</comment>
<proteinExistence type="predicted"/>